<reference evidence="1 2" key="1">
    <citation type="journal article" date="2017" name="Nature">
        <title>The Apostasia genome and the evolution of orchids.</title>
        <authorList>
            <person name="Zhang G.Q."/>
            <person name="Liu K.W."/>
            <person name="Li Z."/>
            <person name="Lohaus R."/>
            <person name="Hsiao Y.Y."/>
            <person name="Niu S.C."/>
            <person name="Wang J.Y."/>
            <person name="Lin Y.C."/>
            <person name="Xu Q."/>
            <person name="Chen L.J."/>
            <person name="Yoshida K."/>
            <person name="Fujiwara S."/>
            <person name="Wang Z.W."/>
            <person name="Zhang Y.Q."/>
            <person name="Mitsuda N."/>
            <person name="Wang M."/>
            <person name="Liu G.H."/>
            <person name="Pecoraro L."/>
            <person name="Huang H.X."/>
            <person name="Xiao X.J."/>
            <person name="Lin M."/>
            <person name="Wu X.Y."/>
            <person name="Wu W.L."/>
            <person name="Chen Y.Y."/>
            <person name="Chang S.B."/>
            <person name="Sakamoto S."/>
            <person name="Ohme-Takagi M."/>
            <person name="Yagi M."/>
            <person name="Zeng S.J."/>
            <person name="Shen C.Y."/>
            <person name="Yeh C.M."/>
            <person name="Luo Y.B."/>
            <person name="Tsai W.C."/>
            <person name="Van de Peer Y."/>
            <person name="Liu Z.J."/>
        </authorList>
    </citation>
    <scope>NUCLEOTIDE SEQUENCE [LARGE SCALE GENOMIC DNA]</scope>
    <source>
        <strain evidence="2">cv. Shenzhen</strain>
        <tissue evidence="1">Stem</tissue>
    </source>
</reference>
<organism evidence="1 2">
    <name type="scientific">Apostasia shenzhenica</name>
    <dbReference type="NCBI Taxonomy" id="1088818"/>
    <lineage>
        <taxon>Eukaryota</taxon>
        <taxon>Viridiplantae</taxon>
        <taxon>Streptophyta</taxon>
        <taxon>Embryophyta</taxon>
        <taxon>Tracheophyta</taxon>
        <taxon>Spermatophyta</taxon>
        <taxon>Magnoliopsida</taxon>
        <taxon>Liliopsida</taxon>
        <taxon>Asparagales</taxon>
        <taxon>Orchidaceae</taxon>
        <taxon>Apostasioideae</taxon>
        <taxon>Apostasia</taxon>
    </lineage>
</organism>
<accession>A0A2I0AAY8</accession>
<evidence type="ECO:0000313" key="1">
    <source>
        <dbReference type="EMBL" id="PKA52675.1"/>
    </source>
</evidence>
<evidence type="ECO:0000313" key="2">
    <source>
        <dbReference type="Proteomes" id="UP000236161"/>
    </source>
</evidence>
<gene>
    <name evidence="1" type="ORF">AXF42_Ash001656</name>
</gene>
<name>A0A2I0AAY8_9ASPA</name>
<protein>
    <submittedName>
        <fullName evidence="1">Uncharacterized protein</fullName>
    </submittedName>
</protein>
<dbReference type="Proteomes" id="UP000236161">
    <property type="component" value="Unassembled WGS sequence"/>
</dbReference>
<dbReference type="AlphaFoldDB" id="A0A2I0AAY8"/>
<proteinExistence type="predicted"/>
<dbReference type="EMBL" id="KZ452001">
    <property type="protein sequence ID" value="PKA52675.1"/>
    <property type="molecule type" value="Genomic_DNA"/>
</dbReference>
<keyword evidence="2" id="KW-1185">Reference proteome</keyword>
<sequence>MMTSPSFPSPPVRRTQRKMQGTIVALPCVRRICVPHRRSAQPSTRSAFVAAEFPLVAAICLIAFPSSQLPAHHFMQK</sequence>